<comment type="caution">
    <text evidence="9">The sequence shown here is derived from an EMBL/GenBank/DDBJ whole genome shotgun (WGS) entry which is preliminary data.</text>
</comment>
<keyword evidence="3 7" id="KW-0819">tRNA processing</keyword>
<keyword evidence="5 7" id="KW-0862">Zinc</keyword>
<feature type="region of interest" description="RNA binding" evidence="7">
    <location>
        <begin position="247"/>
        <end position="253"/>
    </location>
</feature>
<dbReference type="SUPFAM" id="SSF51713">
    <property type="entry name" value="tRNA-guanine transglycosylase"/>
    <property type="match status" value="1"/>
</dbReference>
<keyword evidence="1 7" id="KW-0328">Glycosyltransferase</keyword>
<dbReference type="HAMAP" id="MF_00168">
    <property type="entry name" value="Q_tRNA_Tgt"/>
    <property type="match status" value="1"/>
</dbReference>
<proteinExistence type="inferred from homology"/>
<feature type="binding site" evidence="7">
    <location>
        <position position="189"/>
    </location>
    <ligand>
        <name>substrate</name>
    </ligand>
</feature>
<comment type="function">
    <text evidence="7">Catalyzes the base-exchange of a guanine (G) residue with the queuine precursor 7-aminomethyl-7-deazaguanine (PreQ1) at position 34 (anticodon wobble position) in tRNAs with GU(N) anticodons (tRNA-Asp, -Asn, -His and -Tyr). Catalysis occurs through a double-displacement mechanism. The nucleophile active site attacks the C1' of nucleotide 34 to detach the guanine base from the RNA, forming a covalent enzyme-RNA intermediate. The proton acceptor active site deprotonates the incoming PreQ1, allowing a nucleophilic attack on the C1' of the ribose to form the product. After dissociation, two additional enzymatic reactions on the tRNA convert PreQ1 to queuine (Q), resulting in the hypermodified nucleoside queuosine (7-(((4,5-cis-dihydroxy-2-cyclopenten-1-yl)amino)methyl)-7-deazaguanosine).</text>
</comment>
<dbReference type="NCBIfam" id="TIGR00449">
    <property type="entry name" value="tgt_general"/>
    <property type="match status" value="1"/>
</dbReference>
<feature type="domain" description="tRNA-guanine(15) transglycosylase-like" evidence="8">
    <location>
        <begin position="14"/>
        <end position="367"/>
    </location>
</feature>
<evidence type="ECO:0000256" key="6">
    <source>
        <dbReference type="ARBA" id="ARBA00050112"/>
    </source>
</evidence>
<evidence type="ECO:0000313" key="9">
    <source>
        <dbReference type="EMBL" id="MBM7556273.1"/>
    </source>
</evidence>
<dbReference type="PANTHER" id="PTHR46499:SF1">
    <property type="entry name" value="QUEUINE TRNA-RIBOSYLTRANSFERASE"/>
    <property type="match status" value="1"/>
</dbReference>
<accession>A0A938XNV1</accession>
<dbReference type="InterPro" id="IPR050076">
    <property type="entry name" value="ArchSynthase1/Queuine_TRR"/>
</dbReference>
<keyword evidence="10" id="KW-1185">Reference proteome</keyword>
<dbReference type="GO" id="GO:0046872">
    <property type="term" value="F:metal ion binding"/>
    <property type="evidence" value="ECO:0007669"/>
    <property type="project" value="UniProtKB-KW"/>
</dbReference>
<dbReference type="InterPro" id="IPR036511">
    <property type="entry name" value="TGT-like_sf"/>
</dbReference>
<evidence type="ECO:0000256" key="5">
    <source>
        <dbReference type="ARBA" id="ARBA00022833"/>
    </source>
</evidence>
<protein>
    <recommendedName>
        <fullName evidence="7">Queuine tRNA-ribosyltransferase</fullName>
        <ecNumber evidence="7">2.4.2.29</ecNumber>
    </recommendedName>
    <alternativeName>
        <fullName evidence="7">Guanine insertion enzyme</fullName>
    </alternativeName>
    <alternativeName>
        <fullName evidence="7">tRNA-guanine transglycosylase</fullName>
    </alternativeName>
</protein>
<evidence type="ECO:0000256" key="3">
    <source>
        <dbReference type="ARBA" id="ARBA00022694"/>
    </source>
</evidence>
<dbReference type="Pfam" id="PF01702">
    <property type="entry name" value="TGT"/>
    <property type="match status" value="1"/>
</dbReference>
<keyword evidence="7" id="KW-0479">Metal-binding</keyword>
<feature type="binding site" evidence="7">
    <location>
        <position position="309"/>
    </location>
    <ligand>
        <name>Zn(2+)</name>
        <dbReference type="ChEBI" id="CHEBI:29105"/>
    </ligand>
</feature>
<evidence type="ECO:0000313" key="10">
    <source>
        <dbReference type="Proteomes" id="UP000774000"/>
    </source>
</evidence>
<evidence type="ECO:0000259" key="8">
    <source>
        <dbReference type="Pfam" id="PF01702"/>
    </source>
</evidence>
<dbReference type="FunFam" id="3.20.20.105:FF:000001">
    <property type="entry name" value="Queuine tRNA-ribosyltransferase"/>
    <property type="match status" value="1"/>
</dbReference>
<dbReference type="PANTHER" id="PTHR46499">
    <property type="entry name" value="QUEUINE TRNA-RIBOSYLTRANSFERASE"/>
    <property type="match status" value="1"/>
</dbReference>
<evidence type="ECO:0000256" key="4">
    <source>
        <dbReference type="ARBA" id="ARBA00022785"/>
    </source>
</evidence>
<dbReference type="Proteomes" id="UP000774000">
    <property type="component" value="Unassembled WGS sequence"/>
</dbReference>
<evidence type="ECO:0000256" key="2">
    <source>
        <dbReference type="ARBA" id="ARBA00022679"/>
    </source>
</evidence>
<dbReference type="Gene3D" id="3.20.20.105">
    <property type="entry name" value="Queuine tRNA-ribosyltransferase-like"/>
    <property type="match status" value="1"/>
</dbReference>
<comment type="cofactor">
    <cofactor evidence="7">
        <name>Zn(2+)</name>
        <dbReference type="ChEBI" id="CHEBI:29105"/>
    </cofactor>
    <text evidence="7">Binds 1 zinc ion per subunit.</text>
</comment>
<feature type="region of interest" description="RNA binding; important for wobble base 34 recognition" evidence="7">
    <location>
        <begin position="271"/>
        <end position="275"/>
    </location>
</feature>
<feature type="active site" description="Nucleophile" evidence="7">
    <location>
        <position position="266"/>
    </location>
</feature>
<dbReference type="InterPro" id="IPR004803">
    <property type="entry name" value="TGT"/>
</dbReference>
<comment type="pathway">
    <text evidence="7">tRNA modification; tRNA-queuosine biosynthesis.</text>
</comment>
<comment type="similarity">
    <text evidence="7">Belongs to the queuine tRNA-ribosyltransferase family.</text>
</comment>
<organism evidence="9 10">
    <name type="scientific">Halanaerobacter jeridensis</name>
    <dbReference type="NCBI Taxonomy" id="706427"/>
    <lineage>
        <taxon>Bacteria</taxon>
        <taxon>Bacillati</taxon>
        <taxon>Bacillota</taxon>
        <taxon>Clostridia</taxon>
        <taxon>Halanaerobiales</taxon>
        <taxon>Halobacteroidaceae</taxon>
        <taxon>Halanaerobacter</taxon>
    </lineage>
</organism>
<dbReference type="GO" id="GO:0008479">
    <property type="term" value="F:tRNA-guanosine(34) queuine transglycosylase activity"/>
    <property type="evidence" value="ECO:0007669"/>
    <property type="project" value="UniProtKB-UniRule"/>
</dbReference>
<gene>
    <name evidence="7" type="primary">tgt</name>
    <name evidence="9" type="ORF">JOC47_001109</name>
</gene>
<feature type="binding site" evidence="7">
    <location>
        <position position="216"/>
    </location>
    <ligand>
        <name>substrate</name>
    </ligand>
</feature>
<feature type="binding site" evidence="7">
    <location>
        <position position="304"/>
    </location>
    <ligand>
        <name>Zn(2+)</name>
        <dbReference type="ChEBI" id="CHEBI:29105"/>
    </ligand>
</feature>
<feature type="binding site" evidence="7">
    <location>
        <begin position="93"/>
        <end position="97"/>
    </location>
    <ligand>
        <name>substrate</name>
    </ligand>
</feature>
<sequence length="371" mass="42207">MSFDYTVNQECPETKARVGEFTTPHGRIKTPIFMPVGTKATVKTMSPEELKEVGSEIILSNTYHLYLRPGHELIEEAGGLHQFMNWDRPILTDSGGFQVYSLSDSNEITEEGVTFQSHLDGSKHFIDPEKAIGIQNSLGADIIMAFDECAPYPAEKEYVEKAVARTTRWLERSIEAHARDDQALFGIMQGGMHRDLREKSAEEITEFNLPGYAIGGLSVGESTEKMLEVLDYAPELLPEDKPRYLMGVGTPIDLFEGIMRGVDMFDCVFPTRVARNGAVFTSGGRITVRNATYKKDFTPLDHECDCYVCNNYSRAYIRHLIKRNEILGLRLTTYHNLHFMLDIIHNIREAIKEGCFLEYREQFYNQYGVEK</sequence>
<dbReference type="NCBIfam" id="TIGR00430">
    <property type="entry name" value="Q_tRNA_tgt"/>
    <property type="match status" value="1"/>
</dbReference>
<dbReference type="InterPro" id="IPR002616">
    <property type="entry name" value="tRNA_ribo_trans-like"/>
</dbReference>
<name>A0A938XNV1_9FIRM</name>
<dbReference type="GO" id="GO:0005829">
    <property type="term" value="C:cytosol"/>
    <property type="evidence" value="ECO:0007669"/>
    <property type="project" value="TreeGrafter"/>
</dbReference>
<evidence type="ECO:0000256" key="1">
    <source>
        <dbReference type="ARBA" id="ARBA00022676"/>
    </source>
</evidence>
<feature type="binding site" evidence="7">
    <location>
        <position position="147"/>
    </location>
    <ligand>
        <name>substrate</name>
    </ligand>
</feature>
<keyword evidence="4 7" id="KW-0671">Queuosine biosynthesis</keyword>
<feature type="binding site" evidence="7">
    <location>
        <position position="306"/>
    </location>
    <ligand>
        <name>Zn(2+)</name>
        <dbReference type="ChEBI" id="CHEBI:29105"/>
    </ligand>
</feature>
<evidence type="ECO:0000256" key="7">
    <source>
        <dbReference type="HAMAP-Rule" id="MF_00168"/>
    </source>
</evidence>
<comment type="catalytic activity">
    <reaction evidence="6 7">
        <text>7-aminomethyl-7-carbaguanine + guanosine(34) in tRNA = 7-aminomethyl-7-carbaguanosine(34) in tRNA + guanine</text>
        <dbReference type="Rhea" id="RHEA:24104"/>
        <dbReference type="Rhea" id="RHEA-COMP:10341"/>
        <dbReference type="Rhea" id="RHEA-COMP:10342"/>
        <dbReference type="ChEBI" id="CHEBI:16235"/>
        <dbReference type="ChEBI" id="CHEBI:58703"/>
        <dbReference type="ChEBI" id="CHEBI:74269"/>
        <dbReference type="ChEBI" id="CHEBI:82833"/>
        <dbReference type="EC" id="2.4.2.29"/>
    </reaction>
</comment>
<reference evidence="9" key="1">
    <citation type="submission" date="2021-01" db="EMBL/GenBank/DDBJ databases">
        <title>Genomic Encyclopedia of Type Strains, Phase IV (KMG-IV): sequencing the most valuable type-strain genomes for metagenomic binning, comparative biology and taxonomic classification.</title>
        <authorList>
            <person name="Goeker M."/>
        </authorList>
    </citation>
    <scope>NUCLEOTIDE SEQUENCE</scope>
    <source>
        <strain evidence="9">DSM 23230</strain>
    </source>
</reference>
<dbReference type="EMBL" id="JAFBDQ010000004">
    <property type="protein sequence ID" value="MBM7556273.1"/>
    <property type="molecule type" value="Genomic_DNA"/>
</dbReference>
<feature type="binding site" evidence="7">
    <location>
        <position position="335"/>
    </location>
    <ligand>
        <name>Zn(2+)</name>
        <dbReference type="ChEBI" id="CHEBI:29105"/>
    </ligand>
</feature>
<dbReference type="GO" id="GO:0008616">
    <property type="term" value="P:tRNA queuosine(34) biosynthetic process"/>
    <property type="evidence" value="ECO:0007669"/>
    <property type="project" value="UniProtKB-UniRule"/>
</dbReference>
<keyword evidence="2 7" id="KW-0808">Transferase</keyword>
<feature type="active site" description="Proton acceptor" evidence="7">
    <location>
        <position position="93"/>
    </location>
</feature>
<comment type="subunit">
    <text evidence="7">Homodimer. Within each dimer, one monomer is responsible for RNA recognition and catalysis, while the other monomer binds to the replacement base PreQ1.</text>
</comment>
<dbReference type="EC" id="2.4.2.29" evidence="7"/>
<dbReference type="AlphaFoldDB" id="A0A938XNV1"/>
<dbReference type="RefSeq" id="WP_204701020.1">
    <property type="nucleotide sequence ID" value="NZ_JAFBDQ010000004.1"/>
</dbReference>